<dbReference type="InParanoid" id="M3YPL2"/>
<protein>
    <submittedName>
        <fullName evidence="2">Uncharacterized protein</fullName>
    </submittedName>
</protein>
<dbReference type="HOGENOM" id="CLU_1618462_0_0_1"/>
<reference evidence="2" key="1">
    <citation type="submission" date="2024-06" db="UniProtKB">
        <authorList>
            <consortium name="Ensembl"/>
        </authorList>
    </citation>
    <scope>IDENTIFICATION</scope>
</reference>
<name>M3YPL2_MUSPF</name>
<feature type="region of interest" description="Disordered" evidence="1">
    <location>
        <begin position="1"/>
        <end position="45"/>
    </location>
</feature>
<organism evidence="2">
    <name type="scientific">Mustela putorius furo</name>
    <name type="common">European domestic ferret</name>
    <name type="synonym">Mustela furo</name>
    <dbReference type="NCBI Taxonomy" id="9669"/>
    <lineage>
        <taxon>Eukaryota</taxon>
        <taxon>Metazoa</taxon>
        <taxon>Chordata</taxon>
        <taxon>Craniata</taxon>
        <taxon>Vertebrata</taxon>
        <taxon>Euteleostomi</taxon>
        <taxon>Mammalia</taxon>
        <taxon>Eutheria</taxon>
        <taxon>Laurasiatheria</taxon>
        <taxon>Carnivora</taxon>
        <taxon>Caniformia</taxon>
        <taxon>Musteloidea</taxon>
        <taxon>Mustelidae</taxon>
        <taxon>Mustelinae</taxon>
        <taxon>Mustela</taxon>
    </lineage>
</organism>
<dbReference type="AlphaFoldDB" id="M3YPL2"/>
<dbReference type="Ensembl" id="ENSMPUT00000013482.1">
    <property type="protein sequence ID" value="ENSMPUP00000013270.1"/>
    <property type="gene ID" value="ENSMPUG00000013369.1"/>
</dbReference>
<sequence>MFSAIPGASVPEASSAGRTQRRTIPGPGPGSRGSACSGPRTGGHREAFRPRRLWFCKIRASSTTTDGHRTARTETLEIHFAPSGAAALSSEPCEGPWAWRGCGLPGILLSVTWSVSVARGVLLRSRQTVPQNTLQDPLAPPPPTLSPRTGVHCYRALAKRDDPS</sequence>
<accession>M3YPL2</accession>
<evidence type="ECO:0000313" key="2">
    <source>
        <dbReference type="Ensembl" id="ENSMPUP00000013270.1"/>
    </source>
</evidence>
<evidence type="ECO:0000256" key="1">
    <source>
        <dbReference type="SAM" id="MobiDB-lite"/>
    </source>
</evidence>
<proteinExistence type="predicted"/>
<dbReference type="EMBL" id="AEYP01025217">
    <property type="status" value="NOT_ANNOTATED_CDS"/>
    <property type="molecule type" value="Genomic_DNA"/>
</dbReference>